<accession>A0ABN1LYY2</accession>
<evidence type="ECO:0000256" key="1">
    <source>
        <dbReference type="ARBA" id="ARBA00004370"/>
    </source>
</evidence>
<keyword evidence="2 5" id="KW-0812">Transmembrane</keyword>
<evidence type="ECO:0000313" key="7">
    <source>
        <dbReference type="Proteomes" id="UP001500738"/>
    </source>
</evidence>
<name>A0ABN1LYY2_9SPHN</name>
<feature type="transmembrane region" description="Helical" evidence="5">
    <location>
        <begin position="120"/>
        <end position="143"/>
    </location>
</feature>
<feature type="transmembrane region" description="Helical" evidence="5">
    <location>
        <begin position="6"/>
        <end position="26"/>
    </location>
</feature>
<reference evidence="6 7" key="1">
    <citation type="journal article" date="2019" name="Int. J. Syst. Evol. Microbiol.">
        <title>The Global Catalogue of Microorganisms (GCM) 10K type strain sequencing project: providing services to taxonomists for standard genome sequencing and annotation.</title>
        <authorList>
            <consortium name="The Broad Institute Genomics Platform"/>
            <consortium name="The Broad Institute Genome Sequencing Center for Infectious Disease"/>
            <person name="Wu L."/>
            <person name="Ma J."/>
        </authorList>
    </citation>
    <scope>NUCLEOTIDE SEQUENCE [LARGE SCALE GENOMIC DNA]</scope>
    <source>
        <strain evidence="6 7">JCM 15910</strain>
    </source>
</reference>
<dbReference type="SUPFAM" id="SSF161084">
    <property type="entry name" value="MAPEG domain-like"/>
    <property type="match status" value="1"/>
</dbReference>
<dbReference type="Gene3D" id="1.20.120.550">
    <property type="entry name" value="Membrane associated eicosanoid/glutathione metabolism-like domain"/>
    <property type="match status" value="1"/>
</dbReference>
<dbReference type="EMBL" id="BAAAFE010000003">
    <property type="protein sequence ID" value="GAA0862111.1"/>
    <property type="molecule type" value="Genomic_DNA"/>
</dbReference>
<dbReference type="Proteomes" id="UP001500738">
    <property type="component" value="Unassembled WGS sequence"/>
</dbReference>
<dbReference type="InterPro" id="IPR023352">
    <property type="entry name" value="MAPEG-like_dom_sf"/>
</dbReference>
<keyword evidence="3 5" id="KW-1133">Transmembrane helix</keyword>
<comment type="caution">
    <text evidence="6">The sequence shown here is derived from an EMBL/GenBank/DDBJ whole genome shotgun (WGS) entry which is preliminary data.</text>
</comment>
<evidence type="ECO:0000256" key="5">
    <source>
        <dbReference type="SAM" id="Phobius"/>
    </source>
</evidence>
<proteinExistence type="predicted"/>
<feature type="transmembrane region" description="Helical" evidence="5">
    <location>
        <begin position="74"/>
        <end position="100"/>
    </location>
</feature>
<sequence>MGTNAILGPVATLALWSMVMWVWMYATRIPAMQRAKIDAKNLVGTTGRGLDEVLPAEVQWKAHNYNHLMEQPTVFYAVALALAVGGMGGGLNAQLAWAYVGLRILHSLIQATVNRVMWRFGVFALASLALIALCIHAFMGFVLHSGLFAH</sequence>
<organism evidence="6 7">
    <name type="scientific">Sphingopyxis soli</name>
    <dbReference type="NCBI Taxonomy" id="592051"/>
    <lineage>
        <taxon>Bacteria</taxon>
        <taxon>Pseudomonadati</taxon>
        <taxon>Pseudomonadota</taxon>
        <taxon>Alphaproteobacteria</taxon>
        <taxon>Sphingomonadales</taxon>
        <taxon>Sphingomonadaceae</taxon>
        <taxon>Sphingopyxis</taxon>
    </lineage>
</organism>
<dbReference type="Pfam" id="PF01124">
    <property type="entry name" value="MAPEG"/>
    <property type="match status" value="1"/>
</dbReference>
<evidence type="ECO:0000256" key="2">
    <source>
        <dbReference type="ARBA" id="ARBA00022692"/>
    </source>
</evidence>
<evidence type="ECO:0000256" key="3">
    <source>
        <dbReference type="ARBA" id="ARBA00022989"/>
    </source>
</evidence>
<dbReference type="RefSeq" id="WP_215355918.1">
    <property type="nucleotide sequence ID" value="NZ_BAAAFE010000003.1"/>
</dbReference>
<gene>
    <name evidence="6" type="ORF">GCM10009115_07430</name>
</gene>
<keyword evidence="7" id="KW-1185">Reference proteome</keyword>
<evidence type="ECO:0000313" key="6">
    <source>
        <dbReference type="EMBL" id="GAA0862111.1"/>
    </source>
</evidence>
<comment type="subcellular location">
    <subcellularLocation>
        <location evidence="1">Membrane</location>
    </subcellularLocation>
</comment>
<keyword evidence="4 5" id="KW-0472">Membrane</keyword>
<evidence type="ECO:0000256" key="4">
    <source>
        <dbReference type="ARBA" id="ARBA00023136"/>
    </source>
</evidence>
<dbReference type="InterPro" id="IPR001129">
    <property type="entry name" value="Membr-assoc_MAPEG"/>
</dbReference>
<protein>
    <submittedName>
        <fullName evidence="6">MAPEG family protein</fullName>
    </submittedName>
</protein>